<feature type="region of interest" description="Disordered" evidence="1">
    <location>
        <begin position="884"/>
        <end position="939"/>
    </location>
</feature>
<name>A0A226E1N6_FOLCA</name>
<dbReference type="Proteomes" id="UP000198287">
    <property type="component" value="Unassembled WGS sequence"/>
</dbReference>
<evidence type="ECO:0000313" key="2">
    <source>
        <dbReference type="EMBL" id="OXA51632.1"/>
    </source>
</evidence>
<feature type="compositionally biased region" description="Basic residues" evidence="1">
    <location>
        <begin position="633"/>
        <end position="643"/>
    </location>
</feature>
<dbReference type="EMBL" id="LNIX01000007">
    <property type="protein sequence ID" value="OXA51632.1"/>
    <property type="molecule type" value="Genomic_DNA"/>
</dbReference>
<feature type="region of interest" description="Disordered" evidence="1">
    <location>
        <begin position="1048"/>
        <end position="1138"/>
    </location>
</feature>
<feature type="compositionally biased region" description="Acidic residues" evidence="1">
    <location>
        <begin position="163"/>
        <end position="172"/>
    </location>
</feature>
<feature type="region of interest" description="Disordered" evidence="1">
    <location>
        <begin position="1342"/>
        <end position="1388"/>
    </location>
</feature>
<feature type="compositionally biased region" description="Basic and acidic residues" evidence="1">
    <location>
        <begin position="666"/>
        <end position="680"/>
    </location>
</feature>
<feature type="region of interest" description="Disordered" evidence="1">
    <location>
        <begin position="116"/>
        <end position="413"/>
    </location>
</feature>
<feature type="compositionally biased region" description="Acidic residues" evidence="1">
    <location>
        <begin position="125"/>
        <end position="137"/>
    </location>
</feature>
<feature type="compositionally biased region" description="Low complexity" evidence="1">
    <location>
        <begin position="32"/>
        <end position="41"/>
    </location>
</feature>
<sequence length="1388" mass="150245">MLIEKMVESSVIPTGPRSVANNKPIIDLNGLNNNNNNNNNNESDNEKPEPHEMNGHVIKTFDSLEDEDEEDEDFATASSSEEDDETPETGTCRSSHREGGVIPDVLLNELHEILVSSSSSSAGGEDGDEEISDDENGESWSSPGSSSSGGSGGSSPVLVLEAIPEEDSDWDSDTTLTEFSAGAEHARFPPLSDISTQPPPLQPSVLLPGPKEPSTVPAVVLHSECQVNKGPTQGPLVSLASSEPTTLPPTHPEGENTPTDSPTQLTESGRDSGNGTGSPTPDIYTTVTTPPTLSDPFKRTVSFLEPCETSSSAGEDSHEEEKAVLRKDDNNHSGCESATEQDGAGKNNQPAEENPAVQPESLLHNPPGEEQQTLHSALVSPLHIRPHGQSDPAPKSDPDSPHRKKVQRENGSFRVKKCVTFRDDCKQSGTRESFVSRGESGGGDKSEVSRRAGGRCPAGAAGVEEGEQHQRVLAAPSGPASEYFVVKLLAAEQQRQLDLVDLTKLTNNIGGAGSYDGGRELSKFIEAETAGSYFSDNNNSETSGEMHQRLSSSCSEHQHLPPGVPREKPRSVLRKVGAAVKKSGRNVSFNESLNLFYEAECQCWIHEEDYARLRHEEQMQQQLIYEQATQLHQLHHHHHHHHTPYLTYEPPPLEFEDTPTLSPPEGYKDRFFPQMMEHHQLQQQLQQQQQQQQQSSQDPDVTRVSPPSPPAARRKVFLKESNSPEQQPPVMNHTHHRPILNGLEEEEDEESRAAKKGSRFGGILKGGRLWRSNSSECKKVSSPLDEPDLVKCTEQGDKRARAADAENLYALTNVSQQNQSQQVEMDEVMVTHRPTQVSIGTAPLRTSEQIRLAVDSTLRMSRSKKNKQECSSLVEKLRWLTSLDDEDSSDSQSGFATWPSRDKNGAPNSAPSSTTSSSRKSDAGTSTSEEFVHPTHAMRLPISANEAKIKQISYTLEDIDEGLKGGDNELETFITEDGMRLERIRRRYGEDVGGDDYGFSRRPSVKGIKPKFSSTNQIFAQFTRAGAETPIPQMQMQIESQYENMRPISNSHYEPLPPNGAVGGGGGEGGNNGSGARVNLNYDQFPPNPTPTSSSSSSGAGGVGGAGNNGNVGGNGNGSLAQQQPTVRPGIASSEESRSHFEMIRQSFEQASFVSYNRPHSWSVSTLPHNHTHANATTSTGHIPLPGIANNLSGSALNIQSGAGPPQGQPQQPQNNLSMGVPLVGMNGATGMGGTRPNSMPIMGPQQQQLYGTLPHQMMGPQQQGPGGQPIYGTVRRVPNVIGRPLFLHYGALSVEAHPNKLVQPYPPTKVPETPSPTQQQPPAPINNIKYYGPPIRYYNPPPPVPPRSATTAIGGAGNGDCIGLERGNPEGATDEEPSIKEPYSMNV</sequence>
<feature type="compositionally biased region" description="Basic and acidic residues" evidence="1">
    <location>
        <begin position="315"/>
        <end position="331"/>
    </location>
</feature>
<feature type="region of interest" description="Disordered" evidence="1">
    <location>
        <begin position="631"/>
        <end position="711"/>
    </location>
</feature>
<feature type="compositionally biased region" description="Low complexity" evidence="1">
    <location>
        <begin position="681"/>
        <end position="697"/>
    </location>
</feature>
<dbReference type="OrthoDB" id="8197931at2759"/>
<feature type="region of interest" description="Disordered" evidence="1">
    <location>
        <begin position="429"/>
        <end position="467"/>
    </location>
</feature>
<evidence type="ECO:0000313" key="3">
    <source>
        <dbReference type="Proteomes" id="UP000198287"/>
    </source>
</evidence>
<organism evidence="2 3">
    <name type="scientific">Folsomia candida</name>
    <name type="common">Springtail</name>
    <dbReference type="NCBI Taxonomy" id="158441"/>
    <lineage>
        <taxon>Eukaryota</taxon>
        <taxon>Metazoa</taxon>
        <taxon>Ecdysozoa</taxon>
        <taxon>Arthropoda</taxon>
        <taxon>Hexapoda</taxon>
        <taxon>Collembola</taxon>
        <taxon>Entomobryomorpha</taxon>
        <taxon>Isotomoidea</taxon>
        <taxon>Isotomidae</taxon>
        <taxon>Proisotominae</taxon>
        <taxon>Folsomia</taxon>
    </lineage>
</organism>
<feature type="compositionally biased region" description="Polar residues" evidence="1">
    <location>
        <begin position="256"/>
        <end position="292"/>
    </location>
</feature>
<feature type="compositionally biased region" description="Acidic residues" evidence="1">
    <location>
        <begin position="63"/>
        <end position="87"/>
    </location>
</feature>
<feature type="compositionally biased region" description="Polar residues" evidence="1">
    <location>
        <begin position="332"/>
        <end position="351"/>
    </location>
</feature>
<comment type="caution">
    <text evidence="2">The sequence shown here is derived from an EMBL/GenBank/DDBJ whole genome shotgun (WGS) entry which is preliminary data.</text>
</comment>
<feature type="region of interest" description="Disordered" evidence="1">
    <location>
        <begin position="1194"/>
        <end position="1220"/>
    </location>
</feature>
<feature type="compositionally biased region" description="Basic and acidic residues" evidence="1">
    <location>
        <begin position="44"/>
        <end position="54"/>
    </location>
</feature>
<reference evidence="2 3" key="1">
    <citation type="submission" date="2015-12" db="EMBL/GenBank/DDBJ databases">
        <title>The genome of Folsomia candida.</title>
        <authorList>
            <person name="Faddeeva A."/>
            <person name="Derks M.F."/>
            <person name="Anvar Y."/>
            <person name="Smit S."/>
            <person name="Van Straalen N."/>
            <person name="Roelofs D."/>
        </authorList>
    </citation>
    <scope>NUCLEOTIDE SEQUENCE [LARGE SCALE GENOMIC DNA]</scope>
    <source>
        <strain evidence="2 3">VU population</strain>
        <tissue evidence="2">Whole body</tissue>
    </source>
</reference>
<feature type="compositionally biased region" description="Low complexity" evidence="1">
    <location>
        <begin position="1204"/>
        <end position="1214"/>
    </location>
</feature>
<feature type="region of interest" description="Disordered" evidence="1">
    <location>
        <begin position="1"/>
        <end position="104"/>
    </location>
</feature>
<accession>A0A226E1N6</accession>
<feature type="compositionally biased region" description="Gly residues" evidence="1">
    <location>
        <begin position="1061"/>
        <end position="1073"/>
    </location>
</feature>
<protein>
    <submittedName>
        <fullName evidence="2">Uncharacterized protein</fullName>
    </submittedName>
</protein>
<keyword evidence="3" id="KW-1185">Reference proteome</keyword>
<feature type="compositionally biased region" description="Low complexity" evidence="1">
    <location>
        <begin position="906"/>
        <end position="918"/>
    </location>
</feature>
<feature type="compositionally biased region" description="Gly residues" evidence="1">
    <location>
        <begin position="1099"/>
        <end position="1117"/>
    </location>
</feature>
<gene>
    <name evidence="2" type="ORF">Fcan01_13536</name>
</gene>
<proteinExistence type="predicted"/>
<feature type="region of interest" description="Disordered" evidence="1">
    <location>
        <begin position="743"/>
        <end position="765"/>
    </location>
</feature>
<evidence type="ECO:0000256" key="1">
    <source>
        <dbReference type="SAM" id="MobiDB-lite"/>
    </source>
</evidence>